<evidence type="ECO:0000313" key="2">
    <source>
        <dbReference type="Proteomes" id="UP001142489"/>
    </source>
</evidence>
<proteinExistence type="predicted"/>
<comment type="caution">
    <text evidence="1">The sequence shown here is derived from an EMBL/GenBank/DDBJ whole genome shotgun (WGS) entry which is preliminary data.</text>
</comment>
<evidence type="ECO:0000313" key="1">
    <source>
        <dbReference type="EMBL" id="KAJ7345472.1"/>
    </source>
</evidence>
<name>A0A9Q0Y7T2_9SAUR</name>
<dbReference type="Proteomes" id="UP001142489">
    <property type="component" value="Unassembled WGS sequence"/>
</dbReference>
<protein>
    <submittedName>
        <fullName evidence="1">Uncharacterized protein</fullName>
    </submittedName>
</protein>
<accession>A0A9Q0Y7T2</accession>
<dbReference type="EMBL" id="JAPFRF010000001">
    <property type="protein sequence ID" value="KAJ7345472.1"/>
    <property type="molecule type" value="Genomic_DNA"/>
</dbReference>
<dbReference type="OrthoDB" id="521512at2759"/>
<sequence>MGHGKEHDPVKLDIPDYRIWKVEATKYGGSWVNSERLKVCTGLYSEASSGESQPLYYLLWWSTHFNLQEKTKMLGTTEDVFLLHYESDSRSVFSLGNVY</sequence>
<gene>
    <name evidence="1" type="ORF">JRQ81_001422</name>
</gene>
<reference evidence="1" key="1">
    <citation type="journal article" date="2023" name="DNA Res.">
        <title>Chromosome-level genome assembly of Phrynocephalus forsythii using third-generation DNA sequencing and Hi-C analysis.</title>
        <authorList>
            <person name="Qi Y."/>
            <person name="Zhao W."/>
            <person name="Zhao Y."/>
            <person name="Niu C."/>
            <person name="Cao S."/>
            <person name="Zhang Y."/>
        </authorList>
    </citation>
    <scope>NUCLEOTIDE SEQUENCE</scope>
    <source>
        <tissue evidence="1">Muscle</tissue>
    </source>
</reference>
<keyword evidence="2" id="KW-1185">Reference proteome</keyword>
<organism evidence="1 2">
    <name type="scientific">Phrynocephalus forsythii</name>
    <dbReference type="NCBI Taxonomy" id="171643"/>
    <lineage>
        <taxon>Eukaryota</taxon>
        <taxon>Metazoa</taxon>
        <taxon>Chordata</taxon>
        <taxon>Craniata</taxon>
        <taxon>Vertebrata</taxon>
        <taxon>Euteleostomi</taxon>
        <taxon>Lepidosauria</taxon>
        <taxon>Squamata</taxon>
        <taxon>Bifurcata</taxon>
        <taxon>Unidentata</taxon>
        <taxon>Episquamata</taxon>
        <taxon>Toxicofera</taxon>
        <taxon>Iguania</taxon>
        <taxon>Acrodonta</taxon>
        <taxon>Agamidae</taxon>
        <taxon>Agaminae</taxon>
        <taxon>Phrynocephalus</taxon>
    </lineage>
</organism>
<dbReference type="AlphaFoldDB" id="A0A9Q0Y7T2"/>